<dbReference type="AlphaFoldDB" id="A0A1J5ELJ7"/>
<dbReference type="EMBL" id="MNYI01000009">
    <property type="protein sequence ID" value="OIP43640.1"/>
    <property type="molecule type" value="Genomic_DNA"/>
</dbReference>
<evidence type="ECO:0000256" key="6">
    <source>
        <dbReference type="ARBA" id="ARBA00023010"/>
    </source>
</evidence>
<evidence type="ECO:0000256" key="1">
    <source>
        <dbReference type="ARBA" id="ARBA00004370"/>
    </source>
</evidence>
<name>A0A1J5ELJ7_9BACT</name>
<dbReference type="GO" id="GO:0008320">
    <property type="term" value="F:protein transmembrane transporter activity"/>
    <property type="evidence" value="ECO:0007669"/>
    <property type="project" value="InterPro"/>
</dbReference>
<feature type="transmembrane region" description="Helical" evidence="8">
    <location>
        <begin position="37"/>
        <end position="58"/>
    </location>
</feature>
<gene>
    <name evidence="9" type="ORF">AUJ95_00250</name>
</gene>
<dbReference type="GO" id="GO:0006886">
    <property type="term" value="P:intracellular protein transport"/>
    <property type="evidence" value="ECO:0007669"/>
    <property type="project" value="InterPro"/>
</dbReference>
<proteinExistence type="predicted"/>
<sequence>MKQQIIEIHNKAKKFLREVWVEVSPKNGKVSWPTRKVILGATGVVLVCVAIITTYIGIVDWASISLLNLVIGR</sequence>
<evidence type="ECO:0000256" key="4">
    <source>
        <dbReference type="ARBA" id="ARBA00022927"/>
    </source>
</evidence>
<keyword evidence="3 8" id="KW-0812">Transmembrane</keyword>
<dbReference type="Proteomes" id="UP000183085">
    <property type="component" value="Unassembled WGS sequence"/>
</dbReference>
<keyword evidence="5 8" id="KW-1133">Transmembrane helix</keyword>
<evidence type="ECO:0000256" key="2">
    <source>
        <dbReference type="ARBA" id="ARBA00022448"/>
    </source>
</evidence>
<dbReference type="Pfam" id="PF00584">
    <property type="entry name" value="SecE"/>
    <property type="match status" value="1"/>
</dbReference>
<reference evidence="9 10" key="1">
    <citation type="journal article" date="2016" name="Environ. Microbiol.">
        <title>Genomic resolution of a cold subsurface aquifer community provides metabolic insights for novel microbes adapted to high CO concentrations.</title>
        <authorList>
            <person name="Probst A.J."/>
            <person name="Castelle C.J."/>
            <person name="Singh A."/>
            <person name="Brown C.T."/>
            <person name="Anantharaman K."/>
            <person name="Sharon I."/>
            <person name="Hug L.A."/>
            <person name="Burstein D."/>
            <person name="Emerson J.B."/>
            <person name="Thomas B.C."/>
            <person name="Banfield J.F."/>
        </authorList>
    </citation>
    <scope>NUCLEOTIDE SEQUENCE [LARGE SCALE GENOMIC DNA]</scope>
    <source>
        <strain evidence="9">CG2_30_40_21</strain>
    </source>
</reference>
<evidence type="ECO:0000256" key="7">
    <source>
        <dbReference type="ARBA" id="ARBA00023136"/>
    </source>
</evidence>
<dbReference type="InterPro" id="IPR005807">
    <property type="entry name" value="SecE_bac"/>
</dbReference>
<keyword evidence="6" id="KW-0811">Translocation</keyword>
<evidence type="ECO:0000313" key="10">
    <source>
        <dbReference type="Proteomes" id="UP000183085"/>
    </source>
</evidence>
<protein>
    <submittedName>
        <fullName evidence="9">Preprotein translocase subunit SecE</fullName>
    </submittedName>
</protein>
<keyword evidence="7 8" id="KW-0472">Membrane</keyword>
<evidence type="ECO:0000256" key="8">
    <source>
        <dbReference type="SAM" id="Phobius"/>
    </source>
</evidence>
<evidence type="ECO:0000256" key="5">
    <source>
        <dbReference type="ARBA" id="ARBA00022989"/>
    </source>
</evidence>
<dbReference type="GO" id="GO:0009306">
    <property type="term" value="P:protein secretion"/>
    <property type="evidence" value="ECO:0007669"/>
    <property type="project" value="InterPro"/>
</dbReference>
<comment type="subcellular location">
    <subcellularLocation>
        <location evidence="1">Membrane</location>
    </subcellularLocation>
</comment>
<evidence type="ECO:0000313" key="9">
    <source>
        <dbReference type="EMBL" id="OIP43640.1"/>
    </source>
</evidence>
<dbReference type="STRING" id="1817895.AUJ95_00250"/>
<keyword evidence="4" id="KW-0653">Protein transport</keyword>
<comment type="caution">
    <text evidence="9">The sequence shown here is derived from an EMBL/GenBank/DDBJ whole genome shotgun (WGS) entry which is preliminary data.</text>
</comment>
<dbReference type="InterPro" id="IPR038379">
    <property type="entry name" value="SecE_sf"/>
</dbReference>
<organism evidence="9 10">
    <name type="scientific">Candidatus Desantisbacteria bacterium CG2_30_40_21</name>
    <dbReference type="NCBI Taxonomy" id="1817895"/>
    <lineage>
        <taxon>Bacteria</taxon>
        <taxon>Candidatus Desantisiibacteriota</taxon>
    </lineage>
</organism>
<dbReference type="Gene3D" id="1.20.5.1030">
    <property type="entry name" value="Preprotein translocase secy subunit"/>
    <property type="match status" value="1"/>
</dbReference>
<evidence type="ECO:0000256" key="3">
    <source>
        <dbReference type="ARBA" id="ARBA00022692"/>
    </source>
</evidence>
<dbReference type="NCBIfam" id="TIGR00964">
    <property type="entry name" value="secE_bact"/>
    <property type="match status" value="1"/>
</dbReference>
<dbReference type="GO" id="GO:0016020">
    <property type="term" value="C:membrane"/>
    <property type="evidence" value="ECO:0007669"/>
    <property type="project" value="UniProtKB-SubCell"/>
</dbReference>
<keyword evidence="2" id="KW-0813">Transport</keyword>
<dbReference type="InterPro" id="IPR001901">
    <property type="entry name" value="Translocase_SecE/Sec61-g"/>
</dbReference>
<accession>A0A1J5ELJ7</accession>
<dbReference type="GO" id="GO:0006605">
    <property type="term" value="P:protein targeting"/>
    <property type="evidence" value="ECO:0007669"/>
    <property type="project" value="InterPro"/>
</dbReference>